<protein>
    <submittedName>
        <fullName evidence="2">Uncharacterized protein</fullName>
    </submittedName>
</protein>
<sequence length="448" mass="50724">MVTMMIGTRKRRSDKTTDDREITEQILGASEESLGASKEATTAEGSPRPAKRVLIDDTDSEDAIILTGKLTDFVYGNRPVMVERLAIEYVVKMRMDPRVNRDEFVAYIRSEYPSALINTIERTWIKLKHFFDGNHKAQYMVIETLADIEKMIDAFLAVANVEDEEEEEQKDPPTHDSNHVQSSTSCNTRSTSTRSARKSSSSGSSNSSSVLKAVGLAKMRDEFSQHYHAFKGEPWILASGTVVDQVIAEHIKMLSYESTLHSFIIEDVEAVVDLFPEESDRVEVQMELGQQLERRMASLSPEELDHLALYDKSPSEMDDFLASGWASKLVSTESALPNKEFRRLVHHCVQQLYFVYHKDNFLLPREQSESWFMHKLWGIINVIFDNKIELDHQPGETLSQASALRKNKGRNFDDRQLLGRKADGLIVASDTRLEICIIEAAKKDAGAT</sequence>
<accession>A0A9P6UJU2</accession>
<feature type="region of interest" description="Disordered" evidence="1">
    <location>
        <begin position="1"/>
        <end position="49"/>
    </location>
</feature>
<evidence type="ECO:0000256" key="1">
    <source>
        <dbReference type="SAM" id="MobiDB-lite"/>
    </source>
</evidence>
<feature type="non-terminal residue" evidence="2">
    <location>
        <position position="448"/>
    </location>
</feature>
<comment type="caution">
    <text evidence="2">The sequence shown here is derived from an EMBL/GenBank/DDBJ whole genome shotgun (WGS) entry which is preliminary data.</text>
</comment>
<proteinExistence type="predicted"/>
<evidence type="ECO:0000313" key="2">
    <source>
        <dbReference type="EMBL" id="KAG0306709.1"/>
    </source>
</evidence>
<dbReference type="OrthoDB" id="2447334at2759"/>
<feature type="compositionally biased region" description="Basic and acidic residues" evidence="1">
    <location>
        <begin position="14"/>
        <end position="23"/>
    </location>
</feature>
<organism evidence="2 3">
    <name type="scientific">Dissophora globulifera</name>
    <dbReference type="NCBI Taxonomy" id="979702"/>
    <lineage>
        <taxon>Eukaryota</taxon>
        <taxon>Fungi</taxon>
        <taxon>Fungi incertae sedis</taxon>
        <taxon>Mucoromycota</taxon>
        <taxon>Mortierellomycotina</taxon>
        <taxon>Mortierellomycetes</taxon>
        <taxon>Mortierellales</taxon>
        <taxon>Mortierellaceae</taxon>
        <taxon>Dissophora</taxon>
    </lineage>
</organism>
<dbReference type="Proteomes" id="UP000738325">
    <property type="component" value="Unassembled WGS sequence"/>
</dbReference>
<reference evidence="2" key="1">
    <citation type="journal article" date="2020" name="Fungal Divers.">
        <title>Resolving the Mortierellaceae phylogeny through synthesis of multi-gene phylogenetics and phylogenomics.</title>
        <authorList>
            <person name="Vandepol N."/>
            <person name="Liber J."/>
            <person name="Desiro A."/>
            <person name="Na H."/>
            <person name="Kennedy M."/>
            <person name="Barry K."/>
            <person name="Grigoriev I.V."/>
            <person name="Miller A.N."/>
            <person name="O'Donnell K."/>
            <person name="Stajich J.E."/>
            <person name="Bonito G."/>
        </authorList>
    </citation>
    <scope>NUCLEOTIDE SEQUENCE</scope>
    <source>
        <strain evidence="2">REB-010B</strain>
    </source>
</reference>
<gene>
    <name evidence="2" type="ORF">BGZ99_001704</name>
</gene>
<dbReference type="EMBL" id="JAAAIP010001444">
    <property type="protein sequence ID" value="KAG0306709.1"/>
    <property type="molecule type" value="Genomic_DNA"/>
</dbReference>
<feature type="compositionally biased region" description="Low complexity" evidence="1">
    <location>
        <begin position="182"/>
        <end position="208"/>
    </location>
</feature>
<dbReference type="AlphaFoldDB" id="A0A9P6UJU2"/>
<evidence type="ECO:0000313" key="3">
    <source>
        <dbReference type="Proteomes" id="UP000738325"/>
    </source>
</evidence>
<name>A0A9P6UJU2_9FUNG</name>
<keyword evidence="3" id="KW-1185">Reference proteome</keyword>
<feature type="region of interest" description="Disordered" evidence="1">
    <location>
        <begin position="162"/>
        <end position="208"/>
    </location>
</feature>